<reference evidence="1" key="1">
    <citation type="submission" date="2018-01" db="EMBL/GenBank/DDBJ databases">
        <title>An insight into the sialome of Amazonian anophelines.</title>
        <authorList>
            <person name="Ribeiro J.M."/>
            <person name="Scarpassa V."/>
            <person name="Calvo E."/>
        </authorList>
    </citation>
    <scope>NUCLEOTIDE SEQUENCE</scope>
</reference>
<organism evidence="1">
    <name type="scientific">Anopheles darlingi</name>
    <name type="common">Mosquito</name>
    <dbReference type="NCBI Taxonomy" id="43151"/>
    <lineage>
        <taxon>Eukaryota</taxon>
        <taxon>Metazoa</taxon>
        <taxon>Ecdysozoa</taxon>
        <taxon>Arthropoda</taxon>
        <taxon>Hexapoda</taxon>
        <taxon>Insecta</taxon>
        <taxon>Pterygota</taxon>
        <taxon>Neoptera</taxon>
        <taxon>Endopterygota</taxon>
        <taxon>Diptera</taxon>
        <taxon>Nematocera</taxon>
        <taxon>Culicoidea</taxon>
        <taxon>Culicidae</taxon>
        <taxon>Anophelinae</taxon>
        <taxon>Anopheles</taxon>
    </lineage>
</organism>
<accession>A0A2M4D7B8</accession>
<protein>
    <submittedName>
        <fullName evidence="1">Putative secreted protein</fullName>
    </submittedName>
</protein>
<proteinExistence type="predicted"/>
<sequence>MSCTFFMRVTTSSWCATMLPDCRGVGVGGTSSESSFSVEVAFRFRLIFFCRAASSTAPPFTFTISGGCTGLGGRDRLRAGGSFFGVVTPVFCPVVIPSFRGNCTFRVSRYSSVTHSSNRLLKST</sequence>
<name>A0A2M4D7B8_ANODA</name>
<evidence type="ECO:0000313" key="1">
    <source>
        <dbReference type="EMBL" id="MBW73474.1"/>
    </source>
</evidence>
<dbReference type="AlphaFoldDB" id="A0A2M4D7B8"/>
<dbReference type="EMBL" id="GGFL01009296">
    <property type="protein sequence ID" value="MBW73474.1"/>
    <property type="molecule type" value="Transcribed_RNA"/>
</dbReference>